<name>K0YLT0_9ACTN</name>
<dbReference type="Proteomes" id="UP000006069">
    <property type="component" value="Unassembled WGS sequence"/>
</dbReference>
<organism evidence="1 2">
    <name type="scientific">Slackia piriformis YIT 12062</name>
    <dbReference type="NCBI Taxonomy" id="742818"/>
    <lineage>
        <taxon>Bacteria</taxon>
        <taxon>Bacillati</taxon>
        <taxon>Actinomycetota</taxon>
        <taxon>Coriobacteriia</taxon>
        <taxon>Eggerthellales</taxon>
        <taxon>Eggerthellaceae</taxon>
        <taxon>Slackia</taxon>
    </lineage>
</organism>
<protein>
    <submittedName>
        <fullName evidence="1">Uncharacterized protein</fullName>
    </submittedName>
</protein>
<reference evidence="1 2" key="1">
    <citation type="submission" date="2012-08" db="EMBL/GenBank/DDBJ databases">
        <title>The Genome Sequence of Slackia piriformis YIT 12062.</title>
        <authorList>
            <consortium name="The Broad Institute Genome Sequencing Platform"/>
            <person name="Earl A."/>
            <person name="Ward D."/>
            <person name="Feldgarden M."/>
            <person name="Gevers D."/>
            <person name="Morotomi M."/>
            <person name="Walker B."/>
            <person name="Young S.K."/>
            <person name="Zeng Q."/>
            <person name="Gargeya S."/>
            <person name="Fitzgerald M."/>
            <person name="Haas B."/>
            <person name="Abouelleil A."/>
            <person name="Alvarado L."/>
            <person name="Arachchi H.M."/>
            <person name="Berlin A.M."/>
            <person name="Chapman S.B."/>
            <person name="Goldberg J."/>
            <person name="Griggs A."/>
            <person name="Gujja S."/>
            <person name="Hansen M."/>
            <person name="Howarth C."/>
            <person name="Imamovic A."/>
            <person name="Larimer J."/>
            <person name="McCowen C."/>
            <person name="Montmayeur A."/>
            <person name="Murphy C."/>
            <person name="Neiman D."/>
            <person name="Pearson M."/>
            <person name="Priest M."/>
            <person name="Roberts A."/>
            <person name="Saif S."/>
            <person name="Shea T."/>
            <person name="Sisk P."/>
            <person name="Sykes S."/>
            <person name="Wortman J."/>
            <person name="Nusbaum C."/>
            <person name="Birren B."/>
        </authorList>
    </citation>
    <scope>NUCLEOTIDE SEQUENCE [LARGE SCALE GENOMIC DNA]</scope>
    <source>
        <strain evidence="1 2">YIT 12062</strain>
    </source>
</reference>
<dbReference type="AlphaFoldDB" id="K0YLT0"/>
<evidence type="ECO:0000313" key="1">
    <source>
        <dbReference type="EMBL" id="EJZ84233.1"/>
    </source>
</evidence>
<dbReference type="HOGENOM" id="CLU_1561850_0_0_11"/>
<keyword evidence="2" id="KW-1185">Reference proteome</keyword>
<dbReference type="RefSeq" id="WP_009138771.1">
    <property type="nucleotide sequence ID" value="NZ_JH815198.1"/>
</dbReference>
<dbReference type="InParanoid" id="K0YLT0"/>
<dbReference type="EMBL" id="ADMD01000002">
    <property type="protein sequence ID" value="EJZ84233.1"/>
    <property type="molecule type" value="Genomic_DNA"/>
</dbReference>
<accession>K0YLT0</accession>
<gene>
    <name evidence="1" type="ORF">HMPREF9451_00542</name>
</gene>
<proteinExistence type="predicted"/>
<comment type="caution">
    <text evidence="1">The sequence shown here is derived from an EMBL/GenBank/DDBJ whole genome shotgun (WGS) entry which is preliminary data.</text>
</comment>
<evidence type="ECO:0000313" key="2">
    <source>
        <dbReference type="Proteomes" id="UP000006069"/>
    </source>
</evidence>
<sequence>MYDSKVIRVLKKSVYGIASHIGLSSAVAVSGFSNLDKLDDDVRIVIGFSPLNEGFDKKPSAEELYKDALLDDLGLDCLLVVTEDLSKLLTSNIGGMSMFKCLNESESIILDERLRRQIDFHITLDSCFDAGRILAAPGWRRRLEEASVAGLVSAFGFSKALRDWQCFRRTK</sequence>